<comment type="caution">
    <text evidence="1">The sequence shown here is derived from an EMBL/GenBank/DDBJ whole genome shotgun (WGS) entry which is preliminary data.</text>
</comment>
<reference evidence="1 2" key="1">
    <citation type="submission" date="2020-09" db="EMBL/GenBank/DDBJ databases">
        <title>Paenibacillus sp. strain PR3 16S rRNA gene Genome sequencing and assembly.</title>
        <authorList>
            <person name="Kim J."/>
        </authorList>
    </citation>
    <scope>NUCLEOTIDE SEQUENCE [LARGE SCALE GENOMIC DNA]</scope>
    <source>
        <strain evidence="1 2">PR3</strain>
    </source>
</reference>
<dbReference type="EMBL" id="JACXZA010000002">
    <property type="protein sequence ID" value="MBD3919010.1"/>
    <property type="molecule type" value="Genomic_DNA"/>
</dbReference>
<organism evidence="1 2">
    <name type="scientific">Paenibacillus terricola</name>
    <dbReference type="NCBI Taxonomy" id="2763503"/>
    <lineage>
        <taxon>Bacteria</taxon>
        <taxon>Bacillati</taxon>
        <taxon>Bacillota</taxon>
        <taxon>Bacilli</taxon>
        <taxon>Bacillales</taxon>
        <taxon>Paenibacillaceae</taxon>
        <taxon>Paenibacillus</taxon>
    </lineage>
</organism>
<keyword evidence="2" id="KW-1185">Reference proteome</keyword>
<dbReference type="Gene3D" id="3.10.105.10">
    <property type="entry name" value="Dipeptide-binding Protein, Domain 3"/>
    <property type="match status" value="1"/>
</dbReference>
<dbReference type="Proteomes" id="UP000609346">
    <property type="component" value="Unassembled WGS sequence"/>
</dbReference>
<dbReference type="SUPFAM" id="SSF53850">
    <property type="entry name" value="Periplasmic binding protein-like II"/>
    <property type="match status" value="1"/>
</dbReference>
<name>A0ABR8MSR3_9BACL</name>
<accession>A0ABR8MSR3</accession>
<protein>
    <submittedName>
        <fullName evidence="1">Uncharacterized protein</fullName>
    </submittedName>
</protein>
<dbReference type="RefSeq" id="WP_191203286.1">
    <property type="nucleotide sequence ID" value="NZ_JACXZA010000002.1"/>
</dbReference>
<proteinExistence type="predicted"/>
<evidence type="ECO:0000313" key="2">
    <source>
        <dbReference type="Proteomes" id="UP000609346"/>
    </source>
</evidence>
<evidence type="ECO:0000313" key="1">
    <source>
        <dbReference type="EMBL" id="MBD3919010.1"/>
    </source>
</evidence>
<sequence length="85" mass="9886">MTERLREALRLSVDWDRIVKTIYLGTNERAYSVLSPSLFGYDASLKDKWEKSDTVKCELVEHTQQAFCYRIAKCAIYASQDELDC</sequence>
<gene>
    <name evidence="1" type="ORF">H8B09_09615</name>
</gene>